<dbReference type="GO" id="GO:0006352">
    <property type="term" value="P:DNA-templated transcription initiation"/>
    <property type="evidence" value="ECO:0007669"/>
    <property type="project" value="InterPro"/>
</dbReference>
<dbReference type="Gene3D" id="1.10.1740.10">
    <property type="match status" value="1"/>
</dbReference>
<dbReference type="InterPro" id="IPR007627">
    <property type="entry name" value="RNA_pol_sigma70_r2"/>
</dbReference>
<sequence>MISQSELKSIIKACLDQDARAQRKIFDMTSEKINQTCKRYSSDPEEVRDLFQETYIKVFKHLDQYDVSKGELNAWVYRIAKNCILTHFKSKKIQYVELDQYELEEKGHIHEDLDLIHQEEILKEIQKMPDGYRIILNLFVFEHLSHHEIAEALQIQESTSRSQLVRARAYLKNKLETLYSTKYEKFII</sequence>
<dbReference type="Pfam" id="PF04542">
    <property type="entry name" value="Sigma70_r2"/>
    <property type="match status" value="1"/>
</dbReference>
<dbReference type="InterPro" id="IPR013324">
    <property type="entry name" value="RNA_pol_sigma_r3/r4-like"/>
</dbReference>
<dbReference type="InterPro" id="IPR039425">
    <property type="entry name" value="RNA_pol_sigma-70-like"/>
</dbReference>
<dbReference type="EMBL" id="JADKFW010000004">
    <property type="protein sequence ID" value="MBK9717321.1"/>
    <property type="molecule type" value="Genomic_DNA"/>
</dbReference>
<evidence type="ECO:0000259" key="6">
    <source>
        <dbReference type="Pfam" id="PF08281"/>
    </source>
</evidence>
<protein>
    <submittedName>
        <fullName evidence="7">Sigma-70 family RNA polymerase sigma factor</fullName>
    </submittedName>
</protein>
<dbReference type="SUPFAM" id="SSF88659">
    <property type="entry name" value="Sigma3 and sigma4 domains of RNA polymerase sigma factors"/>
    <property type="match status" value="1"/>
</dbReference>
<feature type="domain" description="RNA polymerase sigma factor 70 region 4 type 2" evidence="6">
    <location>
        <begin position="119"/>
        <end position="170"/>
    </location>
</feature>
<comment type="similarity">
    <text evidence="1">Belongs to the sigma-70 factor family. ECF subfamily.</text>
</comment>
<reference evidence="7 8" key="1">
    <citation type="submission" date="2020-10" db="EMBL/GenBank/DDBJ databases">
        <title>Connecting structure to function with the recovery of over 1000 high-quality activated sludge metagenome-assembled genomes encoding full-length rRNA genes using long-read sequencing.</title>
        <authorList>
            <person name="Singleton C.M."/>
            <person name="Petriglieri F."/>
            <person name="Kristensen J.M."/>
            <person name="Kirkegaard R.H."/>
            <person name="Michaelsen T.Y."/>
            <person name="Andersen M.H."/>
            <person name="Karst S.M."/>
            <person name="Dueholm M.S."/>
            <person name="Nielsen P.H."/>
            <person name="Albertsen M."/>
        </authorList>
    </citation>
    <scope>NUCLEOTIDE SEQUENCE [LARGE SCALE GENOMIC DNA]</scope>
    <source>
        <strain evidence="7">Ribe_18-Q3-R11-54_BAT3C.373</strain>
    </source>
</reference>
<dbReference type="InterPro" id="IPR013325">
    <property type="entry name" value="RNA_pol_sigma_r2"/>
</dbReference>
<feature type="domain" description="RNA polymerase sigma-70 region 2" evidence="5">
    <location>
        <begin position="36"/>
        <end position="92"/>
    </location>
</feature>
<dbReference type="InterPro" id="IPR013249">
    <property type="entry name" value="RNA_pol_sigma70_r4_t2"/>
</dbReference>
<evidence type="ECO:0000256" key="4">
    <source>
        <dbReference type="ARBA" id="ARBA00023163"/>
    </source>
</evidence>
<dbReference type="AlphaFoldDB" id="A0A9D7S9E2"/>
<evidence type="ECO:0000256" key="3">
    <source>
        <dbReference type="ARBA" id="ARBA00023082"/>
    </source>
</evidence>
<evidence type="ECO:0000313" key="7">
    <source>
        <dbReference type="EMBL" id="MBK9717321.1"/>
    </source>
</evidence>
<dbReference type="NCBIfam" id="TIGR02937">
    <property type="entry name" value="sigma70-ECF"/>
    <property type="match status" value="1"/>
</dbReference>
<comment type="caution">
    <text evidence="7">The sequence shown here is derived from an EMBL/GenBank/DDBJ whole genome shotgun (WGS) entry which is preliminary data.</text>
</comment>
<dbReference type="InterPro" id="IPR036388">
    <property type="entry name" value="WH-like_DNA-bd_sf"/>
</dbReference>
<dbReference type="Proteomes" id="UP000808349">
    <property type="component" value="Unassembled WGS sequence"/>
</dbReference>
<organism evidence="7 8">
    <name type="scientific">Candidatus Defluviibacterium haderslevense</name>
    <dbReference type="NCBI Taxonomy" id="2981993"/>
    <lineage>
        <taxon>Bacteria</taxon>
        <taxon>Pseudomonadati</taxon>
        <taxon>Bacteroidota</taxon>
        <taxon>Saprospiria</taxon>
        <taxon>Saprospirales</taxon>
        <taxon>Saprospiraceae</taxon>
        <taxon>Candidatus Defluviibacterium</taxon>
    </lineage>
</organism>
<dbReference type="Pfam" id="PF08281">
    <property type="entry name" value="Sigma70_r4_2"/>
    <property type="match status" value="1"/>
</dbReference>
<evidence type="ECO:0000256" key="1">
    <source>
        <dbReference type="ARBA" id="ARBA00010641"/>
    </source>
</evidence>
<keyword evidence="2" id="KW-0805">Transcription regulation</keyword>
<keyword evidence="3" id="KW-0731">Sigma factor</keyword>
<proteinExistence type="inferred from homology"/>
<dbReference type="SUPFAM" id="SSF88946">
    <property type="entry name" value="Sigma2 domain of RNA polymerase sigma factors"/>
    <property type="match status" value="1"/>
</dbReference>
<dbReference type="GO" id="GO:0003677">
    <property type="term" value="F:DNA binding"/>
    <property type="evidence" value="ECO:0007669"/>
    <property type="project" value="InterPro"/>
</dbReference>
<evidence type="ECO:0000259" key="5">
    <source>
        <dbReference type="Pfam" id="PF04542"/>
    </source>
</evidence>
<dbReference type="InterPro" id="IPR014284">
    <property type="entry name" value="RNA_pol_sigma-70_dom"/>
</dbReference>
<dbReference type="PANTHER" id="PTHR43133:SF46">
    <property type="entry name" value="RNA POLYMERASE SIGMA-70 FACTOR ECF SUBFAMILY"/>
    <property type="match status" value="1"/>
</dbReference>
<evidence type="ECO:0000256" key="2">
    <source>
        <dbReference type="ARBA" id="ARBA00023015"/>
    </source>
</evidence>
<accession>A0A9D7S9E2</accession>
<dbReference type="Gene3D" id="1.10.10.10">
    <property type="entry name" value="Winged helix-like DNA-binding domain superfamily/Winged helix DNA-binding domain"/>
    <property type="match status" value="1"/>
</dbReference>
<dbReference type="GO" id="GO:0016987">
    <property type="term" value="F:sigma factor activity"/>
    <property type="evidence" value="ECO:0007669"/>
    <property type="project" value="UniProtKB-KW"/>
</dbReference>
<dbReference type="PANTHER" id="PTHR43133">
    <property type="entry name" value="RNA POLYMERASE ECF-TYPE SIGMA FACTO"/>
    <property type="match status" value="1"/>
</dbReference>
<gene>
    <name evidence="7" type="ORF">IPO85_07390</name>
</gene>
<name>A0A9D7S9E2_9BACT</name>
<keyword evidence="4" id="KW-0804">Transcription</keyword>
<evidence type="ECO:0000313" key="8">
    <source>
        <dbReference type="Proteomes" id="UP000808349"/>
    </source>
</evidence>